<dbReference type="Gene3D" id="3.40.50.11090">
    <property type="match status" value="1"/>
</dbReference>
<protein>
    <submittedName>
        <fullName evidence="1">Glycosyltransferase family 4 protein</fullName>
    </submittedName>
</protein>
<evidence type="ECO:0000313" key="1">
    <source>
        <dbReference type="EMBL" id="MBM7123989.1"/>
    </source>
</evidence>
<dbReference type="SUPFAM" id="SSF53756">
    <property type="entry name" value="UDP-Glycosyltransferase/glycogen phosphorylase"/>
    <property type="match status" value="1"/>
</dbReference>
<proteinExistence type="predicted"/>
<sequence>MDSQVSPKRILIPIIGFGVAGGYRVLSELASRWVDAGHTVDFLVHHQMAAPYFPTKAGIKVFNIHGCLVSESVDAAPHHGKPGVIAIYLGMLRGLRKIAAGYDVILANHSLTTLPVAAAKAGRARKFYYVQAYEPEYYQLRGGWKSKVLGSLSALSYRLPLNQIANAPIYIGYKGVRARHWVPPGVDRDLFFRRADTPSFAQGLPWTIGVIGRHEPSKGVKYVLEAFEEYARIDPHVRLKIAFGNLPAGWRHDRAEVVVPSNDHELANYYRAVDVLVAPGTVQLGACHYPVLEAMACGTPVITTGYLPADPINSWIVPVHDAKAIVEAFKDVSTLSTHKLQVKLDEAAQAVGRFYWESVAEEFMQLFA</sequence>
<reference evidence="1" key="1">
    <citation type="submission" date="2020-10" db="EMBL/GenBank/DDBJ databases">
        <title>Phylogeny of dyella-like bacteria.</title>
        <authorList>
            <person name="Fu J."/>
        </authorList>
    </citation>
    <scope>NUCLEOTIDE SEQUENCE</scope>
    <source>
        <strain evidence="1">DHOC52</strain>
    </source>
</reference>
<dbReference type="CDD" id="cd03801">
    <property type="entry name" value="GT4_PimA-like"/>
    <property type="match status" value="1"/>
</dbReference>
<accession>A0ABS2JYC6</accession>
<comment type="caution">
    <text evidence="1">The sequence shown here is derived from an EMBL/GenBank/DDBJ whole genome shotgun (WGS) entry which is preliminary data.</text>
</comment>
<dbReference type="PANTHER" id="PTHR12526">
    <property type="entry name" value="GLYCOSYLTRANSFERASE"/>
    <property type="match status" value="1"/>
</dbReference>
<dbReference type="Pfam" id="PF13692">
    <property type="entry name" value="Glyco_trans_1_4"/>
    <property type="match status" value="1"/>
</dbReference>
<keyword evidence="2" id="KW-1185">Reference proteome</keyword>
<evidence type="ECO:0000313" key="2">
    <source>
        <dbReference type="Proteomes" id="UP001430149"/>
    </source>
</evidence>
<dbReference type="Proteomes" id="UP001430149">
    <property type="component" value="Unassembled WGS sequence"/>
</dbReference>
<dbReference type="EMBL" id="JADIKE010000019">
    <property type="protein sequence ID" value="MBM7123989.1"/>
    <property type="molecule type" value="Genomic_DNA"/>
</dbReference>
<name>A0ABS2JYC6_9GAMM</name>
<dbReference type="RefSeq" id="WP_204678772.1">
    <property type="nucleotide sequence ID" value="NZ_BSNR01000009.1"/>
</dbReference>
<dbReference type="Gene3D" id="3.40.50.2000">
    <property type="entry name" value="Glycogen Phosphorylase B"/>
    <property type="match status" value="1"/>
</dbReference>
<organism evidence="1 2">
    <name type="scientific">Dyella flava</name>
    <dbReference type="NCBI Taxonomy" id="1920170"/>
    <lineage>
        <taxon>Bacteria</taxon>
        <taxon>Pseudomonadati</taxon>
        <taxon>Pseudomonadota</taxon>
        <taxon>Gammaproteobacteria</taxon>
        <taxon>Lysobacterales</taxon>
        <taxon>Rhodanobacteraceae</taxon>
        <taxon>Dyella</taxon>
    </lineage>
</organism>
<gene>
    <name evidence="1" type="ORF">ISP19_01235</name>
</gene>